<gene>
    <name evidence="4" type="ORF">TrCOL_g11107</name>
</gene>
<keyword evidence="5" id="KW-1185">Reference proteome</keyword>
<evidence type="ECO:0000256" key="1">
    <source>
        <dbReference type="ARBA" id="ARBA00007692"/>
    </source>
</evidence>
<reference evidence="5" key="1">
    <citation type="journal article" date="2023" name="Commun. Biol.">
        <title>Genome analysis of Parmales, the sister group of diatoms, reveals the evolutionary specialization of diatoms from phago-mixotrophs to photoautotrophs.</title>
        <authorList>
            <person name="Ban H."/>
            <person name="Sato S."/>
            <person name="Yoshikawa S."/>
            <person name="Yamada K."/>
            <person name="Nakamura Y."/>
            <person name="Ichinomiya M."/>
            <person name="Sato N."/>
            <person name="Blanc-Mathieu R."/>
            <person name="Endo H."/>
            <person name="Kuwata A."/>
            <person name="Ogata H."/>
        </authorList>
    </citation>
    <scope>NUCLEOTIDE SEQUENCE [LARGE SCALE GENOMIC DNA]</scope>
</reference>
<accession>A0A9W7LEF3</accession>
<evidence type="ECO:0000256" key="3">
    <source>
        <dbReference type="SAM" id="MobiDB-lite"/>
    </source>
</evidence>
<feature type="region of interest" description="Disordered" evidence="3">
    <location>
        <begin position="607"/>
        <end position="639"/>
    </location>
</feature>
<feature type="region of interest" description="Disordered" evidence="3">
    <location>
        <begin position="1"/>
        <end position="62"/>
    </location>
</feature>
<dbReference type="InterPro" id="IPR003690">
    <property type="entry name" value="MTERF"/>
</dbReference>
<evidence type="ECO:0000256" key="2">
    <source>
        <dbReference type="ARBA" id="ARBA00022946"/>
    </source>
</evidence>
<dbReference type="EMBL" id="BRYA01000322">
    <property type="protein sequence ID" value="GMI46978.1"/>
    <property type="molecule type" value="Genomic_DNA"/>
</dbReference>
<organism evidence="4 5">
    <name type="scientific">Triparma columacea</name>
    <dbReference type="NCBI Taxonomy" id="722753"/>
    <lineage>
        <taxon>Eukaryota</taxon>
        <taxon>Sar</taxon>
        <taxon>Stramenopiles</taxon>
        <taxon>Ochrophyta</taxon>
        <taxon>Bolidophyceae</taxon>
        <taxon>Parmales</taxon>
        <taxon>Triparmaceae</taxon>
        <taxon>Triparma</taxon>
    </lineage>
</organism>
<proteinExistence type="inferred from homology"/>
<name>A0A9W7LEF3_9STRA</name>
<protein>
    <submittedName>
        <fullName evidence="4">Uncharacterized protein</fullName>
    </submittedName>
</protein>
<dbReference type="GO" id="GO:0003676">
    <property type="term" value="F:nucleic acid binding"/>
    <property type="evidence" value="ECO:0007669"/>
    <property type="project" value="InterPro"/>
</dbReference>
<feature type="compositionally biased region" description="Gly residues" evidence="3">
    <location>
        <begin position="629"/>
        <end position="639"/>
    </location>
</feature>
<feature type="compositionally biased region" description="Low complexity" evidence="3">
    <location>
        <begin position="50"/>
        <end position="60"/>
    </location>
</feature>
<dbReference type="AlphaFoldDB" id="A0A9W7LEF3"/>
<dbReference type="Proteomes" id="UP001165065">
    <property type="component" value="Unassembled WGS sequence"/>
</dbReference>
<feature type="compositionally biased region" description="Basic residues" evidence="3">
    <location>
        <begin position="614"/>
        <end position="626"/>
    </location>
</feature>
<comment type="caution">
    <text evidence="4">The sequence shown here is derived from an EMBL/GenBank/DDBJ whole genome shotgun (WGS) entry which is preliminary data.</text>
</comment>
<dbReference type="InterPro" id="IPR038538">
    <property type="entry name" value="MTERF_sf"/>
</dbReference>
<dbReference type="Pfam" id="PF02536">
    <property type="entry name" value="mTERF"/>
    <property type="match status" value="1"/>
</dbReference>
<feature type="compositionally biased region" description="Polar residues" evidence="3">
    <location>
        <begin position="28"/>
        <end position="42"/>
    </location>
</feature>
<keyword evidence="2" id="KW-0809">Transit peptide</keyword>
<dbReference type="PANTHER" id="PTHR13068">
    <property type="entry name" value="CGI-12 PROTEIN-RELATED"/>
    <property type="match status" value="1"/>
</dbReference>
<evidence type="ECO:0000313" key="4">
    <source>
        <dbReference type="EMBL" id="GMI46978.1"/>
    </source>
</evidence>
<feature type="compositionally biased region" description="Basic and acidic residues" evidence="3">
    <location>
        <begin position="1"/>
        <end position="22"/>
    </location>
</feature>
<dbReference type="SMART" id="SM00733">
    <property type="entry name" value="Mterf"/>
    <property type="match status" value="6"/>
</dbReference>
<sequence>MRLLFERPSRPEDGGSGEEKSSQKSSQNAISSTALFTASTLPFPSEDDSASGGSASSGSSNFSYPSPQEVSLLSTFFPVTPAPAPAFPPSMILGYSPEERSTFDLNGGTSVETIMRLFKEGGIDLTVAIPSDEIADGQANLFGNNGAVVIAIDSYVRARVAAQQTSSTPQSPKAKVAKMFLNGTSMSSFVDPRSSVASQATTAADYNPYGTEYLESIRGPLPIIDAIVSLRDKGFSDGDIVTILTLKPALAFESKENIGFEVDGVLELLMGKLEMRRYDARKIIRSNPTVLMKGGAKNAKQIVYFLSHAGVSQKWLKNNKPFLADMIGREGKTLLKTVLFLVEEESVQIPWDKLAQVIKNPSFSLILSTFVSNEDKNEVSLAYENLQGNCRALKQSRYGEIDVSKVAVVYPEILVMEKGSLRISKCLDMLVNTVGVDTEDITKVVERYPVLLGTPLSELLVARNFLNDIKVQELGKVVKAFPYVLLIQRHQMIKVTTFLSNIGVINVGRFVTRVPSILSYDVDKELVPRWEILKAEGMGAFDLTRFPAFFSYPIPRIKMRYGFLKHKGVSAKGLTIDDVLRGGDKDFAKMVGLYLEDYREYEKSLRRNKDGNRGIKRRGNNNKKRDRGGGGGGEGGGAM</sequence>
<comment type="similarity">
    <text evidence="1">Belongs to the mTERF family.</text>
</comment>
<evidence type="ECO:0000313" key="5">
    <source>
        <dbReference type="Proteomes" id="UP001165065"/>
    </source>
</evidence>
<dbReference type="OrthoDB" id="637682at2759"/>
<dbReference type="Gene3D" id="1.25.70.10">
    <property type="entry name" value="Transcription termination factor 3, mitochondrial"/>
    <property type="match status" value="1"/>
</dbReference>